<dbReference type="SUPFAM" id="SSF53383">
    <property type="entry name" value="PLP-dependent transferases"/>
    <property type="match status" value="1"/>
</dbReference>
<organism evidence="3 4">
    <name type="scientific">Tetraparma gracilis</name>
    <dbReference type="NCBI Taxonomy" id="2962635"/>
    <lineage>
        <taxon>Eukaryota</taxon>
        <taxon>Sar</taxon>
        <taxon>Stramenopiles</taxon>
        <taxon>Ochrophyta</taxon>
        <taxon>Bolidophyceae</taxon>
        <taxon>Parmales</taxon>
        <taxon>Triparmaceae</taxon>
        <taxon>Tetraparma</taxon>
    </lineage>
</organism>
<feature type="domain" description="Glycine cleavage system P-protein N-terminal" evidence="2">
    <location>
        <begin position="1"/>
        <end position="142"/>
    </location>
</feature>
<dbReference type="InterPro" id="IPR015424">
    <property type="entry name" value="PyrdxlP-dep_Trfase"/>
</dbReference>
<dbReference type="Proteomes" id="UP001165060">
    <property type="component" value="Unassembled WGS sequence"/>
</dbReference>
<dbReference type="Pfam" id="PF02347">
    <property type="entry name" value="GDC-P"/>
    <property type="match status" value="1"/>
</dbReference>
<dbReference type="PANTHER" id="PTHR11773:SF1">
    <property type="entry name" value="GLYCINE DEHYDROGENASE (DECARBOXYLATING), MITOCHONDRIAL"/>
    <property type="match status" value="1"/>
</dbReference>
<evidence type="ECO:0000259" key="2">
    <source>
        <dbReference type="Pfam" id="PF02347"/>
    </source>
</evidence>
<dbReference type="Gene3D" id="3.40.640.10">
    <property type="entry name" value="Type I PLP-dependent aspartate aminotransferase-like (Major domain)"/>
    <property type="match status" value="1"/>
</dbReference>
<dbReference type="InterPro" id="IPR015421">
    <property type="entry name" value="PyrdxlP-dep_Trfase_major"/>
</dbReference>
<proteinExistence type="predicted"/>
<protein>
    <recommendedName>
        <fullName evidence="2">Glycine cleavage system P-protein N-terminal domain-containing protein</fullName>
    </recommendedName>
</protein>
<dbReference type="EMBL" id="BRYB01000838">
    <property type="protein sequence ID" value="GMI38669.1"/>
    <property type="molecule type" value="Genomic_DNA"/>
</dbReference>
<evidence type="ECO:0000256" key="1">
    <source>
        <dbReference type="ARBA" id="ARBA00023002"/>
    </source>
</evidence>
<dbReference type="PANTHER" id="PTHR11773">
    <property type="entry name" value="GLYCINE DEHYDROGENASE, DECARBOXYLATING"/>
    <property type="match status" value="1"/>
</dbReference>
<evidence type="ECO:0000313" key="4">
    <source>
        <dbReference type="Proteomes" id="UP001165060"/>
    </source>
</evidence>
<evidence type="ECO:0000313" key="3">
    <source>
        <dbReference type="EMBL" id="GMI38669.1"/>
    </source>
</evidence>
<keyword evidence="4" id="KW-1185">Reference proteome</keyword>
<name>A0ABQ6N2I8_9STRA</name>
<sequence length="225" mass="24276">MPGRIIGVTVDDKGQPCLRMAMQTREQHIRRDKATSNICTAQALLANMAGAYAVYHGPDGIRDIATQIHALARVAHREIGKAGFTVSGSPFFDTFTVVVPSSAAIQAGAESVGANVRVIDPTRVGVSLGEGTSASDIRELLSGAFGIDNPNMDVSDEMLNVPGFHREEPILTHPIFNQHHSETQMLRYLKGLENKDLALNHSMISLGSCTMKLNATSQMLPVTWP</sequence>
<accession>A0ABQ6N2I8</accession>
<feature type="non-terminal residue" evidence="3">
    <location>
        <position position="225"/>
    </location>
</feature>
<keyword evidence="1" id="KW-0560">Oxidoreductase</keyword>
<gene>
    <name evidence="3" type="ORF">TeGR_g5087</name>
</gene>
<dbReference type="InterPro" id="IPR049315">
    <property type="entry name" value="GDC-P_N"/>
</dbReference>
<comment type="caution">
    <text evidence="3">The sequence shown here is derived from an EMBL/GenBank/DDBJ whole genome shotgun (WGS) entry which is preliminary data.</text>
</comment>
<reference evidence="3 4" key="1">
    <citation type="journal article" date="2023" name="Commun. Biol.">
        <title>Genome analysis of Parmales, the sister group of diatoms, reveals the evolutionary specialization of diatoms from phago-mixotrophs to photoautotrophs.</title>
        <authorList>
            <person name="Ban H."/>
            <person name="Sato S."/>
            <person name="Yoshikawa S."/>
            <person name="Yamada K."/>
            <person name="Nakamura Y."/>
            <person name="Ichinomiya M."/>
            <person name="Sato N."/>
            <person name="Blanc-Mathieu R."/>
            <person name="Endo H."/>
            <person name="Kuwata A."/>
            <person name="Ogata H."/>
        </authorList>
    </citation>
    <scope>NUCLEOTIDE SEQUENCE [LARGE SCALE GENOMIC DNA]</scope>
</reference>
<dbReference type="InterPro" id="IPR020581">
    <property type="entry name" value="GDC_P"/>
</dbReference>